<dbReference type="SUPFAM" id="SSF48498">
    <property type="entry name" value="Tetracyclin repressor-like, C-terminal domain"/>
    <property type="match status" value="1"/>
</dbReference>
<accession>A0A1I2FDN1</accession>
<dbReference type="PANTHER" id="PTHR30055:SF226">
    <property type="entry name" value="HTH-TYPE TRANSCRIPTIONAL REGULATOR PKSA"/>
    <property type="match status" value="1"/>
</dbReference>
<dbReference type="PRINTS" id="PR00455">
    <property type="entry name" value="HTHTETR"/>
</dbReference>
<feature type="domain" description="HTH tetR-type" evidence="7">
    <location>
        <begin position="21"/>
        <end position="81"/>
    </location>
</feature>
<keyword evidence="3 5" id="KW-0238">DNA-binding</keyword>
<dbReference type="GO" id="GO:0003700">
    <property type="term" value="F:DNA-binding transcription factor activity"/>
    <property type="evidence" value="ECO:0007669"/>
    <property type="project" value="TreeGrafter"/>
</dbReference>
<protein>
    <submittedName>
        <fullName evidence="8">DNA-binding transcriptional regulator, AcrR family</fullName>
    </submittedName>
</protein>
<dbReference type="STRING" id="1177982.SAMN04489711_110113"/>
<dbReference type="PROSITE" id="PS01081">
    <property type="entry name" value="HTH_TETR_1"/>
    <property type="match status" value="1"/>
</dbReference>
<evidence type="ECO:0000259" key="7">
    <source>
        <dbReference type="PROSITE" id="PS50977"/>
    </source>
</evidence>
<dbReference type="Gene3D" id="1.10.10.60">
    <property type="entry name" value="Homeodomain-like"/>
    <property type="match status" value="1"/>
</dbReference>
<evidence type="ECO:0000256" key="3">
    <source>
        <dbReference type="ARBA" id="ARBA00023125"/>
    </source>
</evidence>
<dbReference type="PANTHER" id="PTHR30055">
    <property type="entry name" value="HTH-TYPE TRANSCRIPTIONAL REGULATOR RUTR"/>
    <property type="match status" value="1"/>
</dbReference>
<evidence type="ECO:0000256" key="5">
    <source>
        <dbReference type="PROSITE-ProRule" id="PRU00335"/>
    </source>
</evidence>
<evidence type="ECO:0000256" key="6">
    <source>
        <dbReference type="SAM" id="MobiDB-lite"/>
    </source>
</evidence>
<evidence type="ECO:0000256" key="4">
    <source>
        <dbReference type="ARBA" id="ARBA00023163"/>
    </source>
</evidence>
<dbReference type="InterPro" id="IPR050109">
    <property type="entry name" value="HTH-type_TetR-like_transc_reg"/>
</dbReference>
<dbReference type="GO" id="GO:0000976">
    <property type="term" value="F:transcription cis-regulatory region binding"/>
    <property type="evidence" value="ECO:0007669"/>
    <property type="project" value="TreeGrafter"/>
</dbReference>
<organism evidence="8 9">
    <name type="scientific">Paracidovorax wautersii</name>
    <dbReference type="NCBI Taxonomy" id="1177982"/>
    <lineage>
        <taxon>Bacteria</taxon>
        <taxon>Pseudomonadati</taxon>
        <taxon>Pseudomonadota</taxon>
        <taxon>Betaproteobacteria</taxon>
        <taxon>Burkholderiales</taxon>
        <taxon>Comamonadaceae</taxon>
        <taxon>Paracidovorax</taxon>
    </lineage>
</organism>
<keyword evidence="1" id="KW-0678">Repressor</keyword>
<dbReference type="AlphaFoldDB" id="A0A1I2FDN1"/>
<dbReference type="InterPro" id="IPR023772">
    <property type="entry name" value="DNA-bd_HTH_TetR-type_CS"/>
</dbReference>
<evidence type="ECO:0000256" key="2">
    <source>
        <dbReference type="ARBA" id="ARBA00023015"/>
    </source>
</evidence>
<dbReference type="PROSITE" id="PS50977">
    <property type="entry name" value="HTH_TETR_2"/>
    <property type="match status" value="1"/>
</dbReference>
<dbReference type="Pfam" id="PF09209">
    <property type="entry name" value="CecR_C"/>
    <property type="match status" value="1"/>
</dbReference>
<name>A0A1I2FDN1_9BURK</name>
<evidence type="ECO:0000256" key="1">
    <source>
        <dbReference type="ARBA" id="ARBA00022491"/>
    </source>
</evidence>
<feature type="compositionally biased region" description="Pro residues" evidence="6">
    <location>
        <begin position="1"/>
        <end position="13"/>
    </location>
</feature>
<reference evidence="9" key="1">
    <citation type="submission" date="2016-10" db="EMBL/GenBank/DDBJ databases">
        <authorList>
            <person name="Varghese N."/>
            <person name="Submissions S."/>
        </authorList>
    </citation>
    <scope>NUCLEOTIDE SEQUENCE [LARGE SCALE GENOMIC DNA]</scope>
    <source>
        <strain evidence="9">DSM 27981</strain>
    </source>
</reference>
<feature type="region of interest" description="Disordered" evidence="6">
    <location>
        <begin position="1"/>
        <end position="21"/>
    </location>
</feature>
<dbReference type="InterPro" id="IPR009057">
    <property type="entry name" value="Homeodomain-like_sf"/>
</dbReference>
<evidence type="ECO:0000313" key="9">
    <source>
        <dbReference type="Proteomes" id="UP000199119"/>
    </source>
</evidence>
<dbReference type="Gene3D" id="1.10.357.10">
    <property type="entry name" value="Tetracycline Repressor, domain 2"/>
    <property type="match status" value="1"/>
</dbReference>
<evidence type="ECO:0000313" key="8">
    <source>
        <dbReference type="EMBL" id="SFF03512.1"/>
    </source>
</evidence>
<keyword evidence="9" id="KW-1185">Reference proteome</keyword>
<gene>
    <name evidence="8" type="ORF">SAMN04489711_110113</name>
</gene>
<dbReference type="OrthoDB" id="9789566at2"/>
<dbReference type="RefSeq" id="WP_092940286.1">
    <property type="nucleotide sequence ID" value="NZ_FONX01000010.1"/>
</dbReference>
<sequence length="230" mass="25026">MPAHSPSPAPDAPDAPAAEAPPARERLLHAALQLFAEHGYAKTSIRAIAQAAQANVAAVSYYFGDKATLYAALFSESFGDVQPLVDAFSSERLSLREAMACYFGGMLEPLQHGERARQFIRLHIREMLEPTGQWEREVQASVRVPHEALVRLLARHLNLAASDDGLERLAFSISGLAMQIWCQQDVLIALRPQLLDAPDAVQAWVHRLTAYALALVAAEAALRGVAPPSM</sequence>
<dbReference type="InterPro" id="IPR036271">
    <property type="entry name" value="Tet_transcr_reg_TetR-rel_C_sf"/>
</dbReference>
<dbReference type="Proteomes" id="UP000199119">
    <property type="component" value="Unassembled WGS sequence"/>
</dbReference>
<keyword evidence="2" id="KW-0805">Transcription regulation</keyword>
<dbReference type="InterPro" id="IPR015292">
    <property type="entry name" value="Tscrpt_reg_YbiH_C"/>
</dbReference>
<keyword evidence="4" id="KW-0804">Transcription</keyword>
<feature type="DNA-binding region" description="H-T-H motif" evidence="5">
    <location>
        <begin position="44"/>
        <end position="63"/>
    </location>
</feature>
<dbReference type="EMBL" id="FONX01000010">
    <property type="protein sequence ID" value="SFF03512.1"/>
    <property type="molecule type" value="Genomic_DNA"/>
</dbReference>
<dbReference type="Pfam" id="PF00440">
    <property type="entry name" value="TetR_N"/>
    <property type="match status" value="1"/>
</dbReference>
<dbReference type="InterPro" id="IPR001647">
    <property type="entry name" value="HTH_TetR"/>
</dbReference>
<dbReference type="SUPFAM" id="SSF46689">
    <property type="entry name" value="Homeodomain-like"/>
    <property type="match status" value="1"/>
</dbReference>
<proteinExistence type="predicted"/>